<proteinExistence type="predicted"/>
<name>A0AAW1DFZ8_9HEMI</name>
<sequence length="56" mass="6418">MQLLYSVQLRDEQIISKFQINRTISVANTKAQSCKFCILHISRTALASLNIFCIPF</sequence>
<keyword evidence="2" id="KW-1185">Reference proteome</keyword>
<gene>
    <name evidence="1" type="ORF">O3M35_006384</name>
</gene>
<comment type="caution">
    <text evidence="1">The sequence shown here is derived from an EMBL/GenBank/DDBJ whole genome shotgun (WGS) entry which is preliminary data.</text>
</comment>
<organism evidence="1 2">
    <name type="scientific">Rhynocoris fuscipes</name>
    <dbReference type="NCBI Taxonomy" id="488301"/>
    <lineage>
        <taxon>Eukaryota</taxon>
        <taxon>Metazoa</taxon>
        <taxon>Ecdysozoa</taxon>
        <taxon>Arthropoda</taxon>
        <taxon>Hexapoda</taxon>
        <taxon>Insecta</taxon>
        <taxon>Pterygota</taxon>
        <taxon>Neoptera</taxon>
        <taxon>Paraneoptera</taxon>
        <taxon>Hemiptera</taxon>
        <taxon>Heteroptera</taxon>
        <taxon>Panheteroptera</taxon>
        <taxon>Cimicomorpha</taxon>
        <taxon>Reduviidae</taxon>
        <taxon>Harpactorinae</taxon>
        <taxon>Harpactorini</taxon>
        <taxon>Rhynocoris</taxon>
    </lineage>
</organism>
<evidence type="ECO:0000313" key="1">
    <source>
        <dbReference type="EMBL" id="KAK9508955.1"/>
    </source>
</evidence>
<accession>A0AAW1DFZ8</accession>
<dbReference type="Proteomes" id="UP001461498">
    <property type="component" value="Unassembled WGS sequence"/>
</dbReference>
<dbReference type="EMBL" id="JAPXFL010000003">
    <property type="protein sequence ID" value="KAK9508955.1"/>
    <property type="molecule type" value="Genomic_DNA"/>
</dbReference>
<evidence type="ECO:0000313" key="2">
    <source>
        <dbReference type="Proteomes" id="UP001461498"/>
    </source>
</evidence>
<reference evidence="1 2" key="1">
    <citation type="submission" date="2022-12" db="EMBL/GenBank/DDBJ databases">
        <title>Chromosome-level genome assembly of true bugs.</title>
        <authorList>
            <person name="Ma L."/>
            <person name="Li H."/>
        </authorList>
    </citation>
    <scope>NUCLEOTIDE SEQUENCE [LARGE SCALE GENOMIC DNA]</scope>
    <source>
        <strain evidence="1">Lab_2022b</strain>
    </source>
</reference>
<protein>
    <submittedName>
        <fullName evidence="1">Uncharacterized protein</fullName>
    </submittedName>
</protein>
<dbReference type="AlphaFoldDB" id="A0AAW1DFZ8"/>